<name>A0A7J7R284_RHIFE</name>
<feature type="region of interest" description="Disordered" evidence="1">
    <location>
        <begin position="78"/>
        <end position="118"/>
    </location>
</feature>
<dbReference type="AlphaFoldDB" id="A0A7J7R284"/>
<proteinExistence type="predicted"/>
<evidence type="ECO:0000256" key="1">
    <source>
        <dbReference type="SAM" id="MobiDB-lite"/>
    </source>
</evidence>
<protein>
    <submittedName>
        <fullName evidence="2">Uncharacterized protein</fullName>
    </submittedName>
</protein>
<dbReference type="Proteomes" id="UP000585614">
    <property type="component" value="Unassembled WGS sequence"/>
</dbReference>
<accession>A0A7J7R284</accession>
<feature type="compositionally biased region" description="Pro residues" evidence="1">
    <location>
        <begin position="98"/>
        <end position="110"/>
    </location>
</feature>
<reference evidence="2 3" key="1">
    <citation type="journal article" date="2020" name="Nature">
        <title>Six reference-quality genomes reveal evolution of bat adaptations.</title>
        <authorList>
            <person name="Jebb D."/>
            <person name="Huang Z."/>
            <person name="Pippel M."/>
            <person name="Hughes G.M."/>
            <person name="Lavrichenko K."/>
            <person name="Devanna P."/>
            <person name="Winkler S."/>
            <person name="Jermiin L.S."/>
            <person name="Skirmuntt E.C."/>
            <person name="Katzourakis A."/>
            <person name="Burkitt-Gray L."/>
            <person name="Ray D.A."/>
            <person name="Sullivan K.A.M."/>
            <person name="Roscito J.G."/>
            <person name="Kirilenko B.M."/>
            <person name="Davalos L.M."/>
            <person name="Corthals A.P."/>
            <person name="Power M.L."/>
            <person name="Jones G."/>
            <person name="Ransome R.D."/>
            <person name="Dechmann D.K.N."/>
            <person name="Locatelli A.G."/>
            <person name="Puechmaille S.J."/>
            <person name="Fedrigo O."/>
            <person name="Jarvis E.D."/>
            <person name="Hiller M."/>
            <person name="Vernes S.C."/>
            <person name="Myers E.W."/>
            <person name="Teeling E.C."/>
        </authorList>
    </citation>
    <scope>NUCLEOTIDE SEQUENCE [LARGE SCALE GENOMIC DNA]</scope>
    <source>
        <strain evidence="2">MRhiFer1</strain>
        <tissue evidence="2">Lung</tissue>
    </source>
</reference>
<evidence type="ECO:0000313" key="2">
    <source>
        <dbReference type="EMBL" id="KAF6270219.1"/>
    </source>
</evidence>
<gene>
    <name evidence="2" type="ORF">mRhiFer1_009678</name>
</gene>
<sequence>MGHCPAEGWVFGGARPARFGHRRRGALKPGCARCSLAGDREHPARTQVSILSRCDLRVAHLRNPGVLGERGGNWEASWAARQAPEDVRTRASSGARLLPPPRPPPSPQGPPCRFDGGANIWGRAEV</sequence>
<comment type="caution">
    <text evidence="2">The sequence shown here is derived from an EMBL/GenBank/DDBJ whole genome shotgun (WGS) entry which is preliminary data.</text>
</comment>
<dbReference type="EMBL" id="JACAGC010000033">
    <property type="protein sequence ID" value="KAF6270219.1"/>
    <property type="molecule type" value="Genomic_DNA"/>
</dbReference>
<organism evidence="2 3">
    <name type="scientific">Rhinolophus ferrumequinum</name>
    <name type="common">Greater horseshoe bat</name>
    <dbReference type="NCBI Taxonomy" id="59479"/>
    <lineage>
        <taxon>Eukaryota</taxon>
        <taxon>Metazoa</taxon>
        <taxon>Chordata</taxon>
        <taxon>Craniata</taxon>
        <taxon>Vertebrata</taxon>
        <taxon>Euteleostomi</taxon>
        <taxon>Mammalia</taxon>
        <taxon>Eutheria</taxon>
        <taxon>Laurasiatheria</taxon>
        <taxon>Chiroptera</taxon>
        <taxon>Yinpterochiroptera</taxon>
        <taxon>Rhinolophoidea</taxon>
        <taxon>Rhinolophidae</taxon>
        <taxon>Rhinolophinae</taxon>
        <taxon>Rhinolophus</taxon>
    </lineage>
</organism>
<evidence type="ECO:0000313" key="3">
    <source>
        <dbReference type="Proteomes" id="UP000585614"/>
    </source>
</evidence>